<keyword evidence="7" id="KW-0325">Glycoprotein</keyword>
<feature type="region of interest" description="Disordered" evidence="12">
    <location>
        <begin position="31"/>
        <end position="174"/>
    </location>
</feature>
<dbReference type="Pfam" id="PF07690">
    <property type="entry name" value="MFS_1"/>
    <property type="match status" value="1"/>
</dbReference>
<keyword evidence="3" id="KW-0813">Transport</keyword>
<dbReference type="Gene3D" id="1.20.1250.20">
    <property type="entry name" value="MFS general substrate transporter like domains"/>
    <property type="match status" value="1"/>
</dbReference>
<keyword evidence="4 13" id="KW-0812">Transmembrane</keyword>
<accession>A0A5F9C866</accession>
<feature type="compositionally biased region" description="Low complexity" evidence="12">
    <location>
        <begin position="113"/>
        <end position="136"/>
    </location>
</feature>
<evidence type="ECO:0000256" key="12">
    <source>
        <dbReference type="SAM" id="MobiDB-lite"/>
    </source>
</evidence>
<dbReference type="GO" id="GO:0005765">
    <property type="term" value="C:lysosomal membrane"/>
    <property type="evidence" value="ECO:0007669"/>
    <property type="project" value="UniProtKB-SubCell"/>
</dbReference>
<evidence type="ECO:0000256" key="6">
    <source>
        <dbReference type="ARBA" id="ARBA00023136"/>
    </source>
</evidence>
<dbReference type="GO" id="GO:0031923">
    <property type="term" value="P:pyridoxine transport"/>
    <property type="evidence" value="ECO:0007669"/>
    <property type="project" value="Ensembl"/>
</dbReference>
<feature type="transmembrane region" description="Helical" evidence="13">
    <location>
        <begin position="378"/>
        <end position="397"/>
    </location>
</feature>
<evidence type="ECO:0000256" key="9">
    <source>
        <dbReference type="ARBA" id="ARBA00037192"/>
    </source>
</evidence>
<feature type="transmembrane region" description="Helical" evidence="13">
    <location>
        <begin position="304"/>
        <end position="323"/>
    </location>
</feature>
<evidence type="ECO:0000256" key="4">
    <source>
        <dbReference type="ARBA" id="ARBA00022692"/>
    </source>
</evidence>
<proteinExistence type="inferred from homology"/>
<feature type="transmembrane region" description="Helical" evidence="13">
    <location>
        <begin position="529"/>
        <end position="552"/>
    </location>
</feature>
<evidence type="ECO:0000256" key="1">
    <source>
        <dbReference type="ARBA" id="ARBA00004155"/>
    </source>
</evidence>
<dbReference type="InterPro" id="IPR036259">
    <property type="entry name" value="MFS_trans_sf"/>
</dbReference>
<dbReference type="AlphaFoldDB" id="A0A5F9C866"/>
<dbReference type="EMBL" id="AAGW02015457">
    <property type="status" value="NOT_ANNOTATED_CDS"/>
    <property type="molecule type" value="Genomic_DNA"/>
</dbReference>
<reference evidence="14" key="3">
    <citation type="submission" date="2025-09" db="UniProtKB">
        <authorList>
            <consortium name="Ensembl"/>
        </authorList>
    </citation>
    <scope>IDENTIFICATION</scope>
    <source>
        <strain evidence="14">Thorbecke</strain>
    </source>
</reference>
<feature type="transmembrane region" description="Helical" evidence="13">
    <location>
        <begin position="466"/>
        <end position="483"/>
    </location>
</feature>
<reference evidence="14 15" key="1">
    <citation type="journal article" date="2011" name="Nature">
        <title>A high-resolution map of human evolutionary constraint using 29 mammals.</title>
        <authorList>
            <person name="Lindblad-Toh K."/>
            <person name="Garber M."/>
            <person name="Zuk O."/>
            <person name="Lin M.F."/>
            <person name="Parker B.J."/>
            <person name="Washietl S."/>
            <person name="Kheradpour P."/>
            <person name="Ernst J."/>
            <person name="Jordan G."/>
            <person name="Mauceli E."/>
            <person name="Ward L.D."/>
            <person name="Lowe C.B."/>
            <person name="Holloway A.K."/>
            <person name="Clamp M."/>
            <person name="Gnerre S."/>
            <person name="Alfoldi J."/>
            <person name="Beal K."/>
            <person name="Chang J."/>
            <person name="Clawson H."/>
            <person name="Cuff J."/>
            <person name="Di Palma F."/>
            <person name="Fitzgerald S."/>
            <person name="Flicek P."/>
            <person name="Guttman M."/>
            <person name="Hubisz M.J."/>
            <person name="Jaffe D.B."/>
            <person name="Jungreis I."/>
            <person name="Kent W.J."/>
            <person name="Kostka D."/>
            <person name="Lara M."/>
            <person name="Martins A.L."/>
            <person name="Massingham T."/>
            <person name="Moltke I."/>
            <person name="Raney B.J."/>
            <person name="Rasmussen M.D."/>
            <person name="Robinson J."/>
            <person name="Stark A."/>
            <person name="Vilella A.J."/>
            <person name="Wen J."/>
            <person name="Xie X."/>
            <person name="Zody M.C."/>
            <person name="Baldwin J."/>
            <person name="Bloom T."/>
            <person name="Chin C.W."/>
            <person name="Heiman D."/>
            <person name="Nicol R."/>
            <person name="Nusbaum C."/>
            <person name="Young S."/>
            <person name="Wilkinson J."/>
            <person name="Worley K.C."/>
            <person name="Kovar C.L."/>
            <person name="Muzny D.M."/>
            <person name="Gibbs R.A."/>
            <person name="Cree A."/>
            <person name="Dihn H.H."/>
            <person name="Fowler G."/>
            <person name="Jhangiani S."/>
            <person name="Joshi V."/>
            <person name="Lee S."/>
            <person name="Lewis L.R."/>
            <person name="Nazareth L.V."/>
            <person name="Okwuonu G."/>
            <person name="Santibanez J."/>
            <person name="Warren W.C."/>
            <person name="Mardis E.R."/>
            <person name="Weinstock G.M."/>
            <person name="Wilson R.K."/>
            <person name="Delehaunty K."/>
            <person name="Dooling D."/>
            <person name="Fronik C."/>
            <person name="Fulton L."/>
            <person name="Fulton B."/>
            <person name="Graves T."/>
            <person name="Minx P."/>
            <person name="Sodergren E."/>
            <person name="Birney E."/>
            <person name="Margulies E.H."/>
            <person name="Herrero J."/>
            <person name="Green E.D."/>
            <person name="Haussler D."/>
            <person name="Siepel A."/>
            <person name="Goldman N."/>
            <person name="Pollard K.S."/>
            <person name="Pedersen J.S."/>
            <person name="Lander E.S."/>
            <person name="Kellis M."/>
        </authorList>
    </citation>
    <scope>NUCLEOTIDE SEQUENCE [LARGE SCALE GENOMIC DNA]</scope>
    <source>
        <strain evidence="14 15">Thorbecke inbred</strain>
    </source>
</reference>
<evidence type="ECO:0000256" key="7">
    <source>
        <dbReference type="ARBA" id="ARBA00023180"/>
    </source>
</evidence>
<dbReference type="FunFam" id="1.20.1250.20:FF:000162">
    <property type="entry name" value="disrupted in renal carcinoma protein 2"/>
    <property type="match status" value="1"/>
</dbReference>
<dbReference type="CDD" id="cd17397">
    <property type="entry name" value="MFS_DIRC2"/>
    <property type="match status" value="1"/>
</dbReference>
<dbReference type="InterPro" id="IPR011701">
    <property type="entry name" value="MFS"/>
</dbReference>
<sequence>MSFGDPRSPSCLLGTYCTLGHFLQQLELAGPTSSNTASEGASASSARPGRAPPSLFNSFCSPVWDPGASPTTVPRQHPRRGRTPASAPRPRPPPRAGAAAQAHQARAAEPRETTAAAGAQPSPATGAPGWSAATGTAPGGPRGLRVAMGSGWSSEEERQPLLGPGPGSGPGAAWRSREAAAAALPAAVPGPGRVYGRRWLVLLLFSLLAFAQGLVWNTWGPIQNSARQAYGFSSWDIALLVLWGPIGFLPCFAFMWLLDKRGLRITVLLTSFLMVLGTGLRCIPISDLTLKRRLIHGGQMLNGLAGPTVMNAAPFLSTTWFSADERATATAIASMLSYLGGACAFLVGPLFVPAPNGTSPLLASENSRAHIKDRIETVLYAEFGVVCLIFSATLAYFPPRPPLPPSVAAASQRLSYRRSFCRLLSNLRFLMIALAYAIPFGVFAGWSGVLDLILTPVHVSQVDAGWIGFWSIVGGCVVGIAMARFADFIRGMLKLILLLLFSGATLSSTWFTLTCLNSITHLPLTTVTLYASCILLGVFLNSSIPIFFELFVETVYPVPEGITCGVVTFLSNMFMGVLLFFLTFYHTELSWFNWCLPGSCLLSLLLILCFRESYDRLYLDVVVSV</sequence>
<dbReference type="InterPro" id="IPR049680">
    <property type="entry name" value="FLVCR1-2_SLC49-like"/>
</dbReference>
<feature type="transmembrane region" description="Helical" evidence="13">
    <location>
        <begin position="237"/>
        <end position="258"/>
    </location>
</feature>
<evidence type="ECO:0000256" key="11">
    <source>
        <dbReference type="ARBA" id="ARBA00070069"/>
    </source>
</evidence>
<protein>
    <recommendedName>
        <fullName evidence="11">Solute carrier family 49 member 4</fullName>
    </recommendedName>
</protein>
<feature type="transmembrane region" description="Helical" evidence="13">
    <location>
        <begin position="199"/>
        <end position="217"/>
    </location>
</feature>
<evidence type="ECO:0000256" key="13">
    <source>
        <dbReference type="SAM" id="Phobius"/>
    </source>
</evidence>
<comment type="function">
    <text evidence="9">Mediates H(+)-dependent pyridoxine transport.</text>
</comment>
<feature type="transmembrane region" description="Helical" evidence="13">
    <location>
        <begin position="427"/>
        <end position="446"/>
    </location>
</feature>
<keyword evidence="5 13" id="KW-1133">Transmembrane helix</keyword>
<dbReference type="InParanoid" id="A0A5F9C866"/>
<dbReference type="PANTHER" id="PTHR10924">
    <property type="entry name" value="MAJOR FACILITATOR SUPERFAMILY PROTEIN-RELATED"/>
    <property type="match status" value="1"/>
</dbReference>
<dbReference type="PANTHER" id="PTHR10924:SF27">
    <property type="entry name" value="SOLUTE CARRIER FAMILY 49 MEMBER 4"/>
    <property type="match status" value="1"/>
</dbReference>
<dbReference type="Bgee" id="ENSOCUG00000003434">
    <property type="expression patterns" value="Expressed in skeletal muscle tissue and 16 other cell types or tissues"/>
</dbReference>
<dbReference type="FunCoup" id="A0A5F9C866">
    <property type="interactions" value="590"/>
</dbReference>
<feature type="compositionally biased region" description="Low complexity" evidence="12">
    <location>
        <begin position="32"/>
        <end position="54"/>
    </location>
</feature>
<dbReference type="GO" id="GO:0022857">
    <property type="term" value="F:transmembrane transporter activity"/>
    <property type="evidence" value="ECO:0007669"/>
    <property type="project" value="InterPro"/>
</dbReference>
<feature type="compositionally biased region" description="Low complexity" evidence="12">
    <location>
        <begin position="96"/>
        <end position="105"/>
    </location>
</feature>
<dbReference type="InterPro" id="IPR049604">
    <property type="entry name" value="SLC49A4-like"/>
</dbReference>
<evidence type="ECO:0000313" key="14">
    <source>
        <dbReference type="Ensembl" id="ENSOCUP00000029967.1"/>
    </source>
</evidence>
<dbReference type="EMBL" id="AAGW02015459">
    <property type="status" value="NOT_ANNOTATED_CDS"/>
    <property type="molecule type" value="Genomic_DNA"/>
</dbReference>
<dbReference type="Ensembl" id="ENSOCUT00000062349.1">
    <property type="protein sequence ID" value="ENSOCUP00000029967.1"/>
    <property type="gene ID" value="ENSOCUG00000003434.4"/>
</dbReference>
<feature type="transmembrane region" description="Helical" evidence="13">
    <location>
        <begin position="591"/>
        <end position="610"/>
    </location>
</feature>
<gene>
    <name evidence="14" type="primary">SLC49A4</name>
</gene>
<dbReference type="STRING" id="9986.ENSOCUP00000029967"/>
<evidence type="ECO:0000256" key="8">
    <source>
        <dbReference type="ARBA" id="ARBA00023228"/>
    </source>
</evidence>
<keyword evidence="6 13" id="KW-0472">Membrane</keyword>
<organism evidence="14 15">
    <name type="scientific">Oryctolagus cuniculus</name>
    <name type="common">Rabbit</name>
    <dbReference type="NCBI Taxonomy" id="9986"/>
    <lineage>
        <taxon>Eukaryota</taxon>
        <taxon>Metazoa</taxon>
        <taxon>Chordata</taxon>
        <taxon>Craniata</taxon>
        <taxon>Vertebrata</taxon>
        <taxon>Euteleostomi</taxon>
        <taxon>Mammalia</taxon>
        <taxon>Eutheria</taxon>
        <taxon>Euarchontoglires</taxon>
        <taxon>Glires</taxon>
        <taxon>Lagomorpha</taxon>
        <taxon>Leporidae</taxon>
        <taxon>Oryctolagus</taxon>
    </lineage>
</organism>
<feature type="transmembrane region" description="Helical" evidence="13">
    <location>
        <begin position="335"/>
        <end position="352"/>
    </location>
</feature>
<dbReference type="OMA" id="VGCWIRW"/>
<reference evidence="14" key="2">
    <citation type="submission" date="2025-08" db="UniProtKB">
        <authorList>
            <consortium name="Ensembl"/>
        </authorList>
    </citation>
    <scope>IDENTIFICATION</scope>
    <source>
        <strain evidence="14">Thorbecke</strain>
    </source>
</reference>
<comment type="similarity">
    <text evidence="2">Belongs to the major facilitator superfamily.</text>
</comment>
<keyword evidence="8" id="KW-0458">Lysosome</keyword>
<feature type="transmembrane region" description="Helical" evidence="13">
    <location>
        <begin position="495"/>
        <end position="513"/>
    </location>
</feature>
<comment type="subcellular location">
    <subcellularLocation>
        <location evidence="1">Lysosome membrane</location>
        <topology evidence="1">Multi-pass membrane protein</topology>
    </subcellularLocation>
</comment>
<comment type="catalytic activity">
    <reaction evidence="10">
        <text>pyridoxine(out) + n H(+)(out) = pyridoxine(in) + n H(+)(in)</text>
        <dbReference type="Rhea" id="RHEA:76203"/>
        <dbReference type="ChEBI" id="CHEBI:15378"/>
        <dbReference type="ChEBI" id="CHEBI:16709"/>
    </reaction>
</comment>
<feature type="transmembrane region" description="Helical" evidence="13">
    <location>
        <begin position="564"/>
        <end position="585"/>
    </location>
</feature>
<dbReference type="PaxDb" id="9986-ENSOCUP00000002978"/>
<dbReference type="EMBL" id="AAGW02015458">
    <property type="status" value="NOT_ANNOTATED_CDS"/>
    <property type="molecule type" value="Genomic_DNA"/>
</dbReference>
<dbReference type="SUPFAM" id="SSF103473">
    <property type="entry name" value="MFS general substrate transporter"/>
    <property type="match status" value="1"/>
</dbReference>
<keyword evidence="15" id="KW-1185">Reference proteome</keyword>
<evidence type="ECO:0000256" key="5">
    <source>
        <dbReference type="ARBA" id="ARBA00022989"/>
    </source>
</evidence>
<evidence type="ECO:0000313" key="15">
    <source>
        <dbReference type="Proteomes" id="UP000001811"/>
    </source>
</evidence>
<feature type="transmembrane region" description="Helical" evidence="13">
    <location>
        <begin position="265"/>
        <end position="284"/>
    </location>
</feature>
<evidence type="ECO:0000256" key="3">
    <source>
        <dbReference type="ARBA" id="ARBA00022448"/>
    </source>
</evidence>
<evidence type="ECO:0000256" key="10">
    <source>
        <dbReference type="ARBA" id="ARBA00048410"/>
    </source>
</evidence>
<dbReference type="Proteomes" id="UP000001811">
    <property type="component" value="Chromosome 14"/>
</dbReference>
<name>A0A5F9C866_RABIT</name>
<dbReference type="GeneTree" id="ENSGT01030000234625"/>
<evidence type="ECO:0000256" key="2">
    <source>
        <dbReference type="ARBA" id="ARBA00008335"/>
    </source>
</evidence>